<keyword evidence="2 4" id="KW-0732">Signal</keyword>
<keyword evidence="3" id="KW-0274">FAD</keyword>
<evidence type="ECO:0000256" key="3">
    <source>
        <dbReference type="ARBA" id="ARBA00022827"/>
    </source>
</evidence>
<dbReference type="PROSITE" id="PS51318">
    <property type="entry name" value="TAT"/>
    <property type="match status" value="1"/>
</dbReference>
<evidence type="ECO:0000313" key="9">
    <source>
        <dbReference type="Proteomes" id="UP001138802"/>
    </source>
</evidence>
<dbReference type="Proteomes" id="UP001138802">
    <property type="component" value="Unassembled WGS sequence"/>
</dbReference>
<reference evidence="8 9" key="1">
    <citation type="journal article" date="2020" name="Microorganisms">
        <title>Osmotic Adaptation and Compatible Solute Biosynthesis of Phototrophic Bacteria as Revealed from Genome Analyses.</title>
        <authorList>
            <person name="Imhoff J.F."/>
            <person name="Rahn T."/>
            <person name="Kunzel S."/>
            <person name="Keller A."/>
            <person name="Neulinger S.C."/>
        </authorList>
    </citation>
    <scope>NUCLEOTIDE SEQUENCE [LARGE SCALE GENOMIC DNA]</scope>
    <source>
        <strain evidence="8 9">DSM 21303</strain>
    </source>
</reference>
<proteinExistence type="predicted"/>
<dbReference type="GO" id="GO:0050660">
    <property type="term" value="F:flavin adenine dinucleotide binding"/>
    <property type="evidence" value="ECO:0007669"/>
    <property type="project" value="InterPro"/>
</dbReference>
<evidence type="ECO:0000256" key="4">
    <source>
        <dbReference type="SAM" id="SignalP"/>
    </source>
</evidence>
<feature type="domain" description="Sulfide dehydrogenase [flavocytochrome c] flavoprotein chain central" evidence="7">
    <location>
        <begin position="163"/>
        <end position="283"/>
    </location>
</feature>
<dbReference type="Pfam" id="PF07992">
    <property type="entry name" value="Pyr_redox_2"/>
    <property type="match status" value="1"/>
</dbReference>
<keyword evidence="1" id="KW-0285">Flavoprotein</keyword>
<accession>A0A9X0WJI5</accession>
<dbReference type="InterPro" id="IPR006311">
    <property type="entry name" value="TAT_signal"/>
</dbReference>
<feature type="domain" description="FAD/NAD(P)-binding" evidence="5">
    <location>
        <begin position="33"/>
        <end position="145"/>
    </location>
</feature>
<dbReference type="InterPro" id="IPR019546">
    <property type="entry name" value="TAT_signal_bac_arc"/>
</dbReference>
<dbReference type="SUPFAM" id="SSF55424">
    <property type="entry name" value="FAD/NAD-linked reductases, dimerisation (C-terminal) domain"/>
    <property type="match status" value="1"/>
</dbReference>
<gene>
    <name evidence="8" type="ORF">CKO25_14000</name>
</gene>
<dbReference type="AlphaFoldDB" id="A0A9X0WJI5"/>
<evidence type="ECO:0000256" key="1">
    <source>
        <dbReference type="ARBA" id="ARBA00022630"/>
    </source>
</evidence>
<sequence length="430" mass="45975">MKFNRRDFVKVAGTAGALGMLGVPHLAFAASRKVVIVGGGTGGATAAKYIKMADESIDVTVIEPNTEYVTCYLSNEVIGGDRAYDTLRVSYDGLKSHGINVVHEMAVGIDADKKVVKTADGSEFAYDRCIVAPGIEILYDQVEGYSEAASLIAPHAWKAGEQTKLLRSQLEAMEDGGVVLISAPANPFRCPPGPYERASQIAHYLKTYKPSSKVIILDAKQAFSKQGLFTQGWERMYGYGTDNALLEWRPGPDSTVTEIDIDEMTVETGFGDEIKADVINIIPPQRAGEIAQTAGLADDSGWCPVDFRSFESTLLPGVHVIGDACIAGAMPKSGYSANSQGKVAAAAVVAMLNGDEPGTPSYVNTCYSIVGTDYGISVAGVYRLSEDGGMIVDVEGAGGVTPMDAPDWALAREVHYAYSWYENIKQDSFM</sequence>
<evidence type="ECO:0000259" key="5">
    <source>
        <dbReference type="Pfam" id="PF07992"/>
    </source>
</evidence>
<dbReference type="PANTHER" id="PTHR43755">
    <property type="match status" value="1"/>
</dbReference>
<evidence type="ECO:0000259" key="7">
    <source>
        <dbReference type="Pfam" id="PF21706"/>
    </source>
</evidence>
<dbReference type="InterPro" id="IPR037092">
    <property type="entry name" value="FlavoCytC_S_DH_flav-bd_sf"/>
</dbReference>
<comment type="caution">
    <text evidence="8">The sequence shown here is derived from an EMBL/GenBank/DDBJ whole genome shotgun (WGS) entry which is preliminary data.</text>
</comment>
<dbReference type="InterPro" id="IPR015323">
    <property type="entry name" value="FlavoCytC_S_DH_flav-bd"/>
</dbReference>
<feature type="signal peptide" evidence="4">
    <location>
        <begin position="1"/>
        <end position="29"/>
    </location>
</feature>
<dbReference type="InterPro" id="IPR023753">
    <property type="entry name" value="FAD/NAD-binding_dom"/>
</dbReference>
<dbReference type="SUPFAM" id="SSF51905">
    <property type="entry name" value="FAD/NAD(P)-binding domain"/>
    <property type="match status" value="2"/>
</dbReference>
<dbReference type="Pfam" id="PF21706">
    <property type="entry name" value="FCSD_central"/>
    <property type="match status" value="1"/>
</dbReference>
<dbReference type="InterPro" id="IPR016156">
    <property type="entry name" value="FAD/NAD-linked_Rdtase_dimer_sf"/>
</dbReference>
<feature type="domain" description="Flavocytochrome c sulphide dehydrogenase flavin-binding" evidence="6">
    <location>
        <begin position="359"/>
        <end position="429"/>
    </location>
</feature>
<dbReference type="PANTHER" id="PTHR43755:SF1">
    <property type="entry name" value="FAD-DEPENDENT PYRIDINE NUCLEOTIDE-DISULPHIDE OXIDOREDUCTASE"/>
    <property type="match status" value="1"/>
</dbReference>
<dbReference type="Gene3D" id="3.50.50.60">
    <property type="entry name" value="FAD/NAD(P)-binding domain"/>
    <property type="match status" value="2"/>
</dbReference>
<dbReference type="InterPro" id="IPR052541">
    <property type="entry name" value="SQRD"/>
</dbReference>
<dbReference type="Gene3D" id="3.90.760.10">
    <property type="entry name" value="Flavocytochrome c sulphide dehydrogenase, flavin-binding domain"/>
    <property type="match status" value="1"/>
</dbReference>
<dbReference type="InterPro" id="IPR049386">
    <property type="entry name" value="FCSD_central"/>
</dbReference>
<evidence type="ECO:0000256" key="2">
    <source>
        <dbReference type="ARBA" id="ARBA00022729"/>
    </source>
</evidence>
<dbReference type="GO" id="GO:0016491">
    <property type="term" value="F:oxidoreductase activity"/>
    <property type="evidence" value="ECO:0007669"/>
    <property type="project" value="InterPro"/>
</dbReference>
<protein>
    <submittedName>
        <fullName evidence="8">Cytochrome C</fullName>
    </submittedName>
</protein>
<name>A0A9X0WJI5_9GAMM</name>
<dbReference type="InterPro" id="IPR036188">
    <property type="entry name" value="FAD/NAD-bd_sf"/>
</dbReference>
<keyword evidence="9" id="KW-1185">Reference proteome</keyword>
<dbReference type="NCBIfam" id="TIGR01409">
    <property type="entry name" value="TAT_signal_seq"/>
    <property type="match status" value="1"/>
</dbReference>
<organism evidence="8 9">
    <name type="scientific">Thiocapsa imhoffii</name>
    <dbReference type="NCBI Taxonomy" id="382777"/>
    <lineage>
        <taxon>Bacteria</taxon>
        <taxon>Pseudomonadati</taxon>
        <taxon>Pseudomonadota</taxon>
        <taxon>Gammaproteobacteria</taxon>
        <taxon>Chromatiales</taxon>
        <taxon>Chromatiaceae</taxon>
        <taxon>Thiocapsa</taxon>
    </lineage>
</organism>
<evidence type="ECO:0000313" key="8">
    <source>
        <dbReference type="EMBL" id="MBK1645743.1"/>
    </source>
</evidence>
<evidence type="ECO:0000259" key="6">
    <source>
        <dbReference type="Pfam" id="PF09242"/>
    </source>
</evidence>
<dbReference type="EMBL" id="NRSD01000015">
    <property type="protein sequence ID" value="MBK1645743.1"/>
    <property type="molecule type" value="Genomic_DNA"/>
</dbReference>
<dbReference type="Pfam" id="PF09242">
    <property type="entry name" value="FCSD-flav_bind"/>
    <property type="match status" value="1"/>
</dbReference>
<dbReference type="RefSeq" id="WP_200388551.1">
    <property type="nucleotide sequence ID" value="NZ_NRSD01000015.1"/>
</dbReference>
<feature type="chain" id="PRO_5040885185" evidence="4">
    <location>
        <begin position="30"/>
        <end position="430"/>
    </location>
</feature>